<accession>A0A498I6B5</accession>
<gene>
    <name evidence="1" type="ORF">DVH24_002298</name>
</gene>
<reference evidence="1 2" key="1">
    <citation type="submission" date="2018-10" db="EMBL/GenBank/DDBJ databases">
        <title>A high-quality apple genome assembly.</title>
        <authorList>
            <person name="Hu J."/>
        </authorList>
    </citation>
    <scope>NUCLEOTIDE SEQUENCE [LARGE SCALE GENOMIC DNA]</scope>
    <source>
        <strain evidence="2">cv. HFTH1</strain>
        <tissue evidence="1">Young leaf</tissue>
    </source>
</reference>
<organism evidence="1 2">
    <name type="scientific">Malus domestica</name>
    <name type="common">Apple</name>
    <name type="synonym">Pyrus malus</name>
    <dbReference type="NCBI Taxonomy" id="3750"/>
    <lineage>
        <taxon>Eukaryota</taxon>
        <taxon>Viridiplantae</taxon>
        <taxon>Streptophyta</taxon>
        <taxon>Embryophyta</taxon>
        <taxon>Tracheophyta</taxon>
        <taxon>Spermatophyta</taxon>
        <taxon>Magnoliopsida</taxon>
        <taxon>eudicotyledons</taxon>
        <taxon>Gunneridae</taxon>
        <taxon>Pentapetalae</taxon>
        <taxon>rosids</taxon>
        <taxon>fabids</taxon>
        <taxon>Rosales</taxon>
        <taxon>Rosaceae</taxon>
        <taxon>Amygdaloideae</taxon>
        <taxon>Maleae</taxon>
        <taxon>Malus</taxon>
    </lineage>
</organism>
<comment type="caution">
    <text evidence="1">The sequence shown here is derived from an EMBL/GenBank/DDBJ whole genome shotgun (WGS) entry which is preliminary data.</text>
</comment>
<dbReference type="AlphaFoldDB" id="A0A498I6B5"/>
<evidence type="ECO:0000313" key="2">
    <source>
        <dbReference type="Proteomes" id="UP000290289"/>
    </source>
</evidence>
<name>A0A498I6B5_MALDO</name>
<sequence length="120" mass="13590">MLGEVHINLTSNMSHDQLSNTHIDLDTGQMTYTIYVAELTASPTSKLKSTRKISIKSLMAAKFLIKKSSQCINCIHSQRMPNMKDSTTHLKRIIDKHLIPYLLLPCDATMECLTLREQVT</sequence>
<proteinExistence type="predicted"/>
<dbReference type="EMBL" id="RDQH01000339">
    <property type="protein sequence ID" value="RXH78780.1"/>
    <property type="molecule type" value="Genomic_DNA"/>
</dbReference>
<protein>
    <submittedName>
        <fullName evidence="1">Uncharacterized protein</fullName>
    </submittedName>
</protein>
<evidence type="ECO:0000313" key="1">
    <source>
        <dbReference type="EMBL" id="RXH78780.1"/>
    </source>
</evidence>
<dbReference type="Proteomes" id="UP000290289">
    <property type="component" value="Chromosome 13"/>
</dbReference>
<keyword evidence="2" id="KW-1185">Reference proteome</keyword>